<keyword evidence="8" id="KW-0449">Lipoprotein</keyword>
<keyword evidence="5" id="KW-1133">Transmembrane helix</keyword>
<evidence type="ECO:0000256" key="6">
    <source>
        <dbReference type="ARBA" id="ARBA00023136"/>
    </source>
</evidence>
<keyword evidence="6" id="KW-0472">Membrane</keyword>
<evidence type="ECO:0000256" key="5">
    <source>
        <dbReference type="ARBA" id="ARBA00022989"/>
    </source>
</evidence>
<accession>A0A1B6FM29</accession>
<dbReference type="PANTHER" id="PTHR33562">
    <property type="entry name" value="ATILLA, ISOFORM B-RELATED-RELATED"/>
    <property type="match status" value="1"/>
</dbReference>
<dbReference type="GO" id="GO:0030431">
    <property type="term" value="P:sleep"/>
    <property type="evidence" value="ECO:0007669"/>
    <property type="project" value="InterPro"/>
</dbReference>
<evidence type="ECO:0008006" key="11">
    <source>
        <dbReference type="Google" id="ProtNLM"/>
    </source>
</evidence>
<comment type="subcellular location">
    <subcellularLocation>
        <location evidence="1">Membrane</location>
        <topology evidence="1">Lipid-anchor</topology>
        <topology evidence="1">GPI-anchor</topology>
    </subcellularLocation>
</comment>
<dbReference type="AlphaFoldDB" id="A0A1B6FM29"/>
<evidence type="ECO:0000256" key="9">
    <source>
        <dbReference type="SAM" id="SignalP"/>
    </source>
</evidence>
<evidence type="ECO:0000256" key="7">
    <source>
        <dbReference type="ARBA" id="ARBA00023180"/>
    </source>
</evidence>
<evidence type="ECO:0000256" key="2">
    <source>
        <dbReference type="ARBA" id="ARBA00022622"/>
    </source>
</evidence>
<dbReference type="PROSITE" id="PS51257">
    <property type="entry name" value="PROKAR_LIPOPROTEIN"/>
    <property type="match status" value="1"/>
</dbReference>
<feature type="signal peptide" evidence="9">
    <location>
        <begin position="1"/>
        <end position="25"/>
    </location>
</feature>
<gene>
    <name evidence="10" type="ORF">g.17003</name>
</gene>
<dbReference type="GO" id="GO:0032222">
    <property type="term" value="P:regulation of synaptic transmission, cholinergic"/>
    <property type="evidence" value="ECO:0007669"/>
    <property type="project" value="InterPro"/>
</dbReference>
<feature type="chain" id="PRO_5008582931" description="Protein sleepless" evidence="9">
    <location>
        <begin position="26"/>
        <end position="142"/>
    </location>
</feature>
<evidence type="ECO:0000256" key="4">
    <source>
        <dbReference type="ARBA" id="ARBA00022729"/>
    </source>
</evidence>
<keyword evidence="7" id="KW-0325">Glycoprotein</keyword>
<reference evidence="10" key="1">
    <citation type="submission" date="2015-11" db="EMBL/GenBank/DDBJ databases">
        <title>De novo transcriptome assembly of four potential Pierce s Disease insect vectors from Arizona vineyards.</title>
        <authorList>
            <person name="Tassone E.E."/>
        </authorList>
    </citation>
    <scope>NUCLEOTIDE SEQUENCE</scope>
</reference>
<dbReference type="InterPro" id="IPR031424">
    <property type="entry name" value="QVR-like"/>
</dbReference>
<dbReference type="InterPro" id="IPR050975">
    <property type="entry name" value="Sleep_regulator"/>
</dbReference>
<dbReference type="PANTHER" id="PTHR33562:SF18">
    <property type="entry name" value="BOUDIN-RELATED"/>
    <property type="match status" value="1"/>
</dbReference>
<keyword evidence="2" id="KW-0336">GPI-anchor</keyword>
<evidence type="ECO:0000313" key="10">
    <source>
        <dbReference type="EMBL" id="JAS51221.1"/>
    </source>
</evidence>
<proteinExistence type="predicted"/>
<evidence type="ECO:0000256" key="3">
    <source>
        <dbReference type="ARBA" id="ARBA00022692"/>
    </source>
</evidence>
<name>A0A1B6FM29_9HEMI</name>
<keyword evidence="3" id="KW-0812">Transmembrane</keyword>
<dbReference type="EMBL" id="GECZ01018548">
    <property type="protein sequence ID" value="JAS51221.1"/>
    <property type="molecule type" value="Transcribed_RNA"/>
</dbReference>
<protein>
    <recommendedName>
        <fullName evidence="11">Protein sleepless</fullName>
    </recommendedName>
</protein>
<organism evidence="10">
    <name type="scientific">Cuerna arida</name>
    <dbReference type="NCBI Taxonomy" id="1464854"/>
    <lineage>
        <taxon>Eukaryota</taxon>
        <taxon>Metazoa</taxon>
        <taxon>Ecdysozoa</taxon>
        <taxon>Arthropoda</taxon>
        <taxon>Hexapoda</taxon>
        <taxon>Insecta</taxon>
        <taxon>Pterygota</taxon>
        <taxon>Neoptera</taxon>
        <taxon>Paraneoptera</taxon>
        <taxon>Hemiptera</taxon>
        <taxon>Auchenorrhyncha</taxon>
        <taxon>Membracoidea</taxon>
        <taxon>Cicadellidae</taxon>
        <taxon>Cicadellinae</taxon>
        <taxon>Proconiini</taxon>
        <taxon>Cuerna</taxon>
    </lineage>
</organism>
<evidence type="ECO:0000256" key="8">
    <source>
        <dbReference type="ARBA" id="ARBA00023288"/>
    </source>
</evidence>
<dbReference type="Pfam" id="PF17064">
    <property type="entry name" value="QVR"/>
    <property type="match status" value="1"/>
</dbReference>
<dbReference type="GO" id="GO:0098552">
    <property type="term" value="C:side of membrane"/>
    <property type="evidence" value="ECO:0007669"/>
    <property type="project" value="UniProtKB-KW"/>
</dbReference>
<keyword evidence="4 9" id="KW-0732">Signal</keyword>
<sequence>MLYSPKESPILTCLILATVLTTVSSISCYQCISTDHADPFQCGEYMSDDIDIEPTSCDNVYGAAYCIKHTGRFEGGLGTKRFCSSLDLGNYCNYIKQPGDVMEYRSCVYTCDSDGCNASPHLTQLSVALAVSCTMFVAYIHL</sequence>
<evidence type="ECO:0000256" key="1">
    <source>
        <dbReference type="ARBA" id="ARBA00004589"/>
    </source>
</evidence>
<dbReference type="CDD" id="cd23590">
    <property type="entry name" value="TFP_LU_ECD_Bou"/>
    <property type="match status" value="1"/>
</dbReference>